<reference evidence="2" key="1">
    <citation type="submission" date="2019-08" db="EMBL/GenBank/DDBJ databases">
        <authorList>
            <person name="Kucharzyk K."/>
            <person name="Murdoch R.W."/>
            <person name="Higgins S."/>
            <person name="Loffler F."/>
        </authorList>
    </citation>
    <scope>NUCLEOTIDE SEQUENCE</scope>
</reference>
<sequence>MRVADDVHERGDHQREFRDYERNEKRQVLGQNG</sequence>
<name>A0A645EU09_9ZZZZ</name>
<comment type="caution">
    <text evidence="2">The sequence shown here is derived from an EMBL/GenBank/DDBJ whole genome shotgun (WGS) entry which is preliminary data.</text>
</comment>
<dbReference type="AlphaFoldDB" id="A0A645EU09"/>
<proteinExistence type="predicted"/>
<dbReference type="EMBL" id="VSSQ01049928">
    <property type="protein sequence ID" value="MPN04003.1"/>
    <property type="molecule type" value="Genomic_DNA"/>
</dbReference>
<feature type="compositionally biased region" description="Basic and acidic residues" evidence="1">
    <location>
        <begin position="1"/>
        <end position="27"/>
    </location>
</feature>
<accession>A0A645EU09</accession>
<evidence type="ECO:0000256" key="1">
    <source>
        <dbReference type="SAM" id="MobiDB-lite"/>
    </source>
</evidence>
<evidence type="ECO:0000313" key="2">
    <source>
        <dbReference type="EMBL" id="MPN04003.1"/>
    </source>
</evidence>
<gene>
    <name evidence="2" type="ORF">SDC9_151239</name>
</gene>
<organism evidence="2">
    <name type="scientific">bioreactor metagenome</name>
    <dbReference type="NCBI Taxonomy" id="1076179"/>
    <lineage>
        <taxon>unclassified sequences</taxon>
        <taxon>metagenomes</taxon>
        <taxon>ecological metagenomes</taxon>
    </lineage>
</organism>
<feature type="region of interest" description="Disordered" evidence="1">
    <location>
        <begin position="1"/>
        <end position="33"/>
    </location>
</feature>
<protein>
    <submittedName>
        <fullName evidence="2">Uncharacterized protein</fullName>
    </submittedName>
</protein>